<dbReference type="Proteomes" id="UP000316095">
    <property type="component" value="Unassembled WGS sequence"/>
</dbReference>
<evidence type="ECO:0000313" key="2">
    <source>
        <dbReference type="Proteomes" id="UP000316095"/>
    </source>
</evidence>
<protein>
    <submittedName>
        <fullName evidence="1">Uncharacterized protein</fullName>
    </submittedName>
</protein>
<gene>
    <name evidence="1" type="ORF">Pan54_30180</name>
</gene>
<accession>A0A5C5XGS1</accession>
<dbReference type="EMBL" id="SJPG01000001">
    <property type="protein sequence ID" value="TWT62277.1"/>
    <property type="molecule type" value="Genomic_DNA"/>
</dbReference>
<name>A0A5C5XGS1_9PLAN</name>
<reference evidence="1 2" key="1">
    <citation type="submission" date="2019-02" db="EMBL/GenBank/DDBJ databases">
        <title>Deep-cultivation of Planctomycetes and their phenomic and genomic characterization uncovers novel biology.</title>
        <authorList>
            <person name="Wiegand S."/>
            <person name="Jogler M."/>
            <person name="Boedeker C."/>
            <person name="Pinto D."/>
            <person name="Vollmers J."/>
            <person name="Rivas-Marin E."/>
            <person name="Kohn T."/>
            <person name="Peeters S.H."/>
            <person name="Heuer A."/>
            <person name="Rast P."/>
            <person name="Oberbeckmann S."/>
            <person name="Bunk B."/>
            <person name="Jeske O."/>
            <person name="Meyerdierks A."/>
            <person name="Storesund J.E."/>
            <person name="Kallscheuer N."/>
            <person name="Luecker S."/>
            <person name="Lage O.M."/>
            <person name="Pohl T."/>
            <person name="Merkel B.J."/>
            <person name="Hornburger P."/>
            <person name="Mueller R.-W."/>
            <person name="Bruemmer F."/>
            <person name="Labrenz M."/>
            <person name="Spormann A.M."/>
            <person name="Op Den Camp H."/>
            <person name="Overmann J."/>
            <person name="Amann R."/>
            <person name="Jetten M.S.M."/>
            <person name="Mascher T."/>
            <person name="Medema M.H."/>
            <person name="Devos D.P."/>
            <person name="Kaster A.-K."/>
            <person name="Ovreas L."/>
            <person name="Rohde M."/>
            <person name="Galperin M.Y."/>
            <person name="Jogler C."/>
        </authorList>
    </citation>
    <scope>NUCLEOTIDE SEQUENCE [LARGE SCALE GENOMIC DNA]</scope>
    <source>
        <strain evidence="1 2">Pan54</strain>
    </source>
</reference>
<organism evidence="1 2">
    <name type="scientific">Rubinisphaera italica</name>
    <dbReference type="NCBI Taxonomy" id="2527969"/>
    <lineage>
        <taxon>Bacteria</taxon>
        <taxon>Pseudomonadati</taxon>
        <taxon>Planctomycetota</taxon>
        <taxon>Planctomycetia</taxon>
        <taxon>Planctomycetales</taxon>
        <taxon>Planctomycetaceae</taxon>
        <taxon>Rubinisphaera</taxon>
    </lineage>
</organism>
<dbReference type="AlphaFoldDB" id="A0A5C5XGS1"/>
<evidence type="ECO:0000313" key="1">
    <source>
        <dbReference type="EMBL" id="TWT62277.1"/>
    </source>
</evidence>
<sequence>MQGLKVKQEKWYRAARISENSLFFLPFPYKGQRFNVHNSENAIGSRADLNRRKISDTWFNHDNSYAVDLLKLLFLKPEYF</sequence>
<comment type="caution">
    <text evidence="1">The sequence shown here is derived from an EMBL/GenBank/DDBJ whole genome shotgun (WGS) entry which is preliminary data.</text>
</comment>
<proteinExistence type="predicted"/>
<keyword evidence="2" id="KW-1185">Reference proteome</keyword>